<dbReference type="OrthoDB" id="2284375at2"/>
<dbReference type="NCBIfam" id="TIGR01784">
    <property type="entry name" value="T_den_put_tspse"/>
    <property type="match status" value="1"/>
</dbReference>
<dbReference type="Pfam" id="PF12784">
    <property type="entry name" value="PDDEXK_2"/>
    <property type="match status" value="1"/>
</dbReference>
<evidence type="ECO:0008006" key="3">
    <source>
        <dbReference type="Google" id="ProtNLM"/>
    </source>
</evidence>
<dbReference type="Proteomes" id="UP000051931">
    <property type="component" value="Unassembled WGS sequence"/>
</dbReference>
<dbReference type="EMBL" id="AZFB01000015">
    <property type="protein sequence ID" value="KRL61921.1"/>
    <property type="molecule type" value="Genomic_DNA"/>
</dbReference>
<dbReference type="PATRIC" id="fig|1122152.4.peg.426"/>
<comment type="caution">
    <text evidence="1">The sequence shown here is derived from an EMBL/GenBank/DDBJ whole genome shotgun (WGS) entry which is preliminary data.</text>
</comment>
<evidence type="ECO:0000313" key="1">
    <source>
        <dbReference type="EMBL" id="KRL61921.1"/>
    </source>
</evidence>
<dbReference type="AlphaFoldDB" id="A0A0R1RYR9"/>
<dbReference type="RefSeq" id="WP_027825323.1">
    <property type="nucleotide sequence ID" value="NZ_AUEI01000016.1"/>
</dbReference>
<protein>
    <recommendedName>
        <fullName evidence="3">Rpn family recombination-promoting nuclease/putative transposase</fullName>
    </recommendedName>
</protein>
<name>A0A0R1RYR9_9LACO</name>
<keyword evidence="2" id="KW-1185">Reference proteome</keyword>
<dbReference type="InterPro" id="IPR010106">
    <property type="entry name" value="RpnA"/>
</dbReference>
<evidence type="ECO:0000313" key="2">
    <source>
        <dbReference type="Proteomes" id="UP000051931"/>
    </source>
</evidence>
<dbReference type="PANTHER" id="PTHR41317:SF1">
    <property type="entry name" value="PD-(D_E)XK NUCLEASE FAMILY TRANSPOSASE"/>
    <property type="match status" value="1"/>
</dbReference>
<proteinExistence type="predicted"/>
<sequence>MLDDNKFYGFTNDEIFGSIMQNKRFCKAIIQAALPDVNVVSVESIDAQKELGTKSDKSSKSVRLDIAVKDQAGNFYDVEVQVNNNHDIGPRMRYYQSSMDRDTLDRGEPYTSLSRTYLIFLCAFDPFGRKKLRYSFHLYDDEDKSIQLQNNAENIIINSKGSGSYDANLLNLQKLMNDDKIESTGVFKEIQTQIQEYNDDPKRRNLMRTAELRMKEETAVAEKRGVEKGIELGTKQEARRKDQNTVKVLTATIQDLRPEINESDLFKQIKRSVGPDFDLSESDIREIIHQNLK</sequence>
<reference evidence="1 2" key="1">
    <citation type="journal article" date="2015" name="Genome Announc.">
        <title>Expanding the biotechnology potential of lactobacilli through comparative genomics of 213 strains and associated genera.</title>
        <authorList>
            <person name="Sun Z."/>
            <person name="Harris H.M."/>
            <person name="McCann A."/>
            <person name="Guo C."/>
            <person name="Argimon S."/>
            <person name="Zhang W."/>
            <person name="Yang X."/>
            <person name="Jeffery I.B."/>
            <person name="Cooney J.C."/>
            <person name="Kagawa T.F."/>
            <person name="Liu W."/>
            <person name="Song Y."/>
            <person name="Salvetti E."/>
            <person name="Wrobel A."/>
            <person name="Rasinkangas P."/>
            <person name="Parkhill J."/>
            <person name="Rea M.C."/>
            <person name="O'Sullivan O."/>
            <person name="Ritari J."/>
            <person name="Douillard F.P."/>
            <person name="Paul Ross R."/>
            <person name="Yang R."/>
            <person name="Briner A.E."/>
            <person name="Felis G.E."/>
            <person name="de Vos W.M."/>
            <person name="Barrangou R."/>
            <person name="Klaenhammer T.R."/>
            <person name="Caufield P.W."/>
            <person name="Cui Y."/>
            <person name="Zhang H."/>
            <person name="O'Toole P.W."/>
        </authorList>
    </citation>
    <scope>NUCLEOTIDE SEQUENCE [LARGE SCALE GENOMIC DNA]</scope>
    <source>
        <strain evidence="1 2">DSM 15354</strain>
    </source>
</reference>
<dbReference type="PANTHER" id="PTHR41317">
    <property type="entry name" value="PD-(D_E)XK NUCLEASE FAMILY TRANSPOSASE"/>
    <property type="match status" value="1"/>
</dbReference>
<dbReference type="STRING" id="1122152.GCA_000425905_01380"/>
<dbReference type="eggNOG" id="COG4942">
    <property type="taxonomic scope" value="Bacteria"/>
</dbReference>
<organism evidence="1 2">
    <name type="scientific">Lactobacillus psittaci DSM 15354</name>
    <dbReference type="NCBI Taxonomy" id="1122152"/>
    <lineage>
        <taxon>Bacteria</taxon>
        <taxon>Bacillati</taxon>
        <taxon>Bacillota</taxon>
        <taxon>Bacilli</taxon>
        <taxon>Lactobacillales</taxon>
        <taxon>Lactobacillaceae</taxon>
        <taxon>Lactobacillus</taxon>
    </lineage>
</organism>
<accession>A0A0R1RYR9</accession>
<gene>
    <name evidence="1" type="ORF">FC23_GL000419</name>
</gene>